<dbReference type="EMBL" id="BNCQ01000006">
    <property type="protein sequence ID" value="GIL99398.1"/>
    <property type="molecule type" value="Genomic_DNA"/>
</dbReference>
<feature type="compositionally biased region" description="Low complexity" evidence="1">
    <location>
        <begin position="472"/>
        <end position="486"/>
    </location>
</feature>
<protein>
    <submittedName>
        <fullName evidence="2">Uncharacterized protein</fullName>
    </submittedName>
</protein>
<proteinExistence type="predicted"/>
<comment type="caution">
    <text evidence="2">The sequence shown here is derived from an EMBL/GenBank/DDBJ whole genome shotgun (WGS) entry which is preliminary data.</text>
</comment>
<dbReference type="EMBL" id="BNCP01000004">
    <property type="protein sequence ID" value="GIL72917.1"/>
    <property type="molecule type" value="Genomic_DNA"/>
</dbReference>
<feature type="compositionally biased region" description="Polar residues" evidence="1">
    <location>
        <begin position="420"/>
        <end position="442"/>
    </location>
</feature>
<dbReference type="Proteomes" id="UP000747110">
    <property type="component" value="Unassembled WGS sequence"/>
</dbReference>
<evidence type="ECO:0000256" key="1">
    <source>
        <dbReference type="SAM" id="MobiDB-lite"/>
    </source>
</evidence>
<reference evidence="2" key="1">
    <citation type="journal article" date="2021" name="Proc. Natl. Acad. Sci. U.S.A.">
        <title>Three genomes in the algal genus Volvox reveal the fate of a haploid sex-determining region after a transition to homothallism.</title>
        <authorList>
            <person name="Yamamoto K."/>
            <person name="Hamaji T."/>
            <person name="Kawai-Toyooka H."/>
            <person name="Matsuzaki R."/>
            <person name="Takahashi F."/>
            <person name="Nishimura Y."/>
            <person name="Kawachi M."/>
            <person name="Noguchi H."/>
            <person name="Minakuchi Y."/>
            <person name="Umen J.G."/>
            <person name="Toyoda A."/>
            <person name="Nozaki H."/>
        </authorList>
    </citation>
    <scope>NUCLEOTIDE SEQUENCE</scope>
    <source>
        <strain evidence="3">NIES-3785</strain>
        <strain evidence="2">NIES-3786</strain>
    </source>
</reference>
<feature type="region of interest" description="Disordered" evidence="1">
    <location>
        <begin position="384"/>
        <end position="488"/>
    </location>
</feature>
<feature type="region of interest" description="Disordered" evidence="1">
    <location>
        <begin position="546"/>
        <end position="565"/>
    </location>
</feature>
<evidence type="ECO:0000313" key="2">
    <source>
        <dbReference type="EMBL" id="GIL72917.1"/>
    </source>
</evidence>
<name>A0A8J4C1K7_9CHLO</name>
<accession>A0A8J4C1K7</accession>
<dbReference type="AlphaFoldDB" id="A0A8J4C1K7"/>
<organism evidence="2 4">
    <name type="scientific">Volvox reticuliferus</name>
    <dbReference type="NCBI Taxonomy" id="1737510"/>
    <lineage>
        <taxon>Eukaryota</taxon>
        <taxon>Viridiplantae</taxon>
        <taxon>Chlorophyta</taxon>
        <taxon>core chlorophytes</taxon>
        <taxon>Chlorophyceae</taxon>
        <taxon>CS clade</taxon>
        <taxon>Chlamydomonadales</taxon>
        <taxon>Volvocaceae</taxon>
        <taxon>Volvox</taxon>
    </lineage>
</organism>
<dbReference type="OrthoDB" id="544906at2759"/>
<gene>
    <name evidence="2" type="ORF">Vretifemale_3062</name>
    <name evidence="3" type="ORF">Vretimale_4567</name>
</gene>
<evidence type="ECO:0000313" key="3">
    <source>
        <dbReference type="EMBL" id="GIL99398.1"/>
    </source>
</evidence>
<sequence>MEWGGEVLSSTLILSSPLAACYGAKLLARLAVELEETRRAFSHRQSLASCAAPFSRSPEAQRDCAERSQEITGGGCFQYNNAAFASQSCDGYGVDTADCEDSEELDFCILTPQQALGALGEHAPQYAKIFLNGYTFVADRSEPGTVMSVDEYADRMHVSTASRHHSAGGSCLATSPNSCSVTEPRTYGAASAEFTADRSPSDPLSARSDSSSLRCYSSCEGDTCMWAPTVSERSSFELPLLSYQSLSRSSRTTLESDPYYGTMPQTYPVLQNGTYLGTTHAHVEQDTMAATDAMTGEVQVEHRTGRNDCVAPITPREIATPQRPLLSPFSTDVACHDELSPSSPVDTRSWRRRVQGAGVIHCAEEVGGALAYLGSGCTSSQTRSIEAVHERASPGRTVTAAEQKGSKRRCAPSGVRSMPSPLQQSPASHASAQLSNSRTSRMAANAMKDANTPCSWEATSAPHSPSHPPRSRPCGSRSLGGSPSSPVTSPAVLCKAPALPLPDGATLESAVPPALRYYLAQARAAVNQDVQGNEAGRMTVEMAARRQSPGDDLTGQGTGSADISAGQPGFVRATVEQLNIQRLVCCHVTPYASAKTCSKPRPLAQRVPSSK</sequence>
<evidence type="ECO:0000313" key="4">
    <source>
        <dbReference type="Proteomes" id="UP000747110"/>
    </source>
</evidence>
<keyword evidence="4" id="KW-1185">Reference proteome</keyword>
<dbReference type="Proteomes" id="UP000722791">
    <property type="component" value="Unassembled WGS sequence"/>
</dbReference>